<name>A0AB37U9P9_9CYAN</name>
<evidence type="ECO:0000256" key="1">
    <source>
        <dbReference type="SAM" id="Phobius"/>
    </source>
</evidence>
<organism evidence="2 3">
    <name type="scientific">Chroococcidiopsis cubana SAG 39.79</name>
    <dbReference type="NCBI Taxonomy" id="388085"/>
    <lineage>
        <taxon>Bacteria</taxon>
        <taxon>Bacillati</taxon>
        <taxon>Cyanobacteriota</taxon>
        <taxon>Cyanophyceae</taxon>
        <taxon>Chroococcidiopsidales</taxon>
        <taxon>Chroococcidiopsidaceae</taxon>
        <taxon>Chroococcidiopsis</taxon>
    </lineage>
</organism>
<feature type="transmembrane region" description="Helical" evidence="1">
    <location>
        <begin position="12"/>
        <end position="32"/>
    </location>
</feature>
<dbReference type="Pfam" id="PF04341">
    <property type="entry name" value="DUF485"/>
    <property type="match status" value="1"/>
</dbReference>
<evidence type="ECO:0008006" key="4">
    <source>
        <dbReference type="Google" id="ProtNLM"/>
    </source>
</evidence>
<keyword evidence="1" id="KW-1133">Transmembrane helix</keyword>
<proteinExistence type="predicted"/>
<reference evidence="2 3" key="1">
    <citation type="journal article" date="2019" name="Genome Biol. Evol.">
        <title>Day and night: Metabolic profiles and evolutionary relationships of six axenic non-marine cyanobacteria.</title>
        <authorList>
            <person name="Will S.E."/>
            <person name="Henke P."/>
            <person name="Boedeker C."/>
            <person name="Huang S."/>
            <person name="Brinkmann H."/>
            <person name="Rohde M."/>
            <person name="Jarek M."/>
            <person name="Friedl T."/>
            <person name="Seufert S."/>
            <person name="Schumacher M."/>
            <person name="Overmann J."/>
            <person name="Neumann-Schaal M."/>
            <person name="Petersen J."/>
        </authorList>
    </citation>
    <scope>NUCLEOTIDE SEQUENCE [LARGE SCALE GENOMIC DNA]</scope>
    <source>
        <strain evidence="2 3">SAG 39.79</strain>
    </source>
</reference>
<feature type="transmembrane region" description="Helical" evidence="1">
    <location>
        <begin position="44"/>
        <end position="65"/>
    </location>
</feature>
<dbReference type="EMBL" id="RSCK01000141">
    <property type="protein sequence ID" value="RUT00679.1"/>
    <property type="molecule type" value="Genomic_DNA"/>
</dbReference>
<protein>
    <recommendedName>
        <fullName evidence="4">DUF485 domain-containing protein</fullName>
    </recommendedName>
</protein>
<gene>
    <name evidence="2" type="ORF">DSM107010_67310</name>
</gene>
<evidence type="ECO:0000313" key="3">
    <source>
        <dbReference type="Proteomes" id="UP000282574"/>
    </source>
</evidence>
<keyword evidence="1" id="KW-0812">Transmembrane</keyword>
<sequence length="82" mass="9525">MTLAKQRWRLSLWLTAIVTTIYFSLLVLIAYNKPLLGNLLVLGLSLRISLGAMVIVALWILIFPYRANNYYNLKSQSHEDEW</sequence>
<evidence type="ECO:0000313" key="2">
    <source>
        <dbReference type="EMBL" id="RUT00679.1"/>
    </source>
</evidence>
<dbReference type="Proteomes" id="UP000282574">
    <property type="component" value="Unassembled WGS sequence"/>
</dbReference>
<dbReference type="InterPro" id="IPR007436">
    <property type="entry name" value="DUF485"/>
</dbReference>
<dbReference type="AlphaFoldDB" id="A0AB37U9P9"/>
<keyword evidence="3" id="KW-1185">Reference proteome</keyword>
<keyword evidence="1" id="KW-0472">Membrane</keyword>
<comment type="caution">
    <text evidence="2">The sequence shown here is derived from an EMBL/GenBank/DDBJ whole genome shotgun (WGS) entry which is preliminary data.</text>
</comment>
<accession>A0AB37U9P9</accession>